<evidence type="ECO:0008006" key="3">
    <source>
        <dbReference type="Google" id="ProtNLM"/>
    </source>
</evidence>
<name>A0A4R6INY1_9SPHI</name>
<evidence type="ECO:0000313" key="1">
    <source>
        <dbReference type="EMBL" id="TDO23831.1"/>
    </source>
</evidence>
<dbReference type="EMBL" id="SNWM01000001">
    <property type="protein sequence ID" value="TDO23831.1"/>
    <property type="molecule type" value="Genomic_DNA"/>
</dbReference>
<dbReference type="Proteomes" id="UP000295499">
    <property type="component" value="Unassembled WGS sequence"/>
</dbReference>
<dbReference type="SUPFAM" id="SSF159501">
    <property type="entry name" value="EreA/ChaN-like"/>
    <property type="match status" value="1"/>
</dbReference>
<organism evidence="1 2">
    <name type="scientific">Pedobacter duraquae</name>
    <dbReference type="NCBI Taxonomy" id="425511"/>
    <lineage>
        <taxon>Bacteria</taxon>
        <taxon>Pseudomonadati</taxon>
        <taxon>Bacteroidota</taxon>
        <taxon>Sphingobacteriia</taxon>
        <taxon>Sphingobacteriales</taxon>
        <taxon>Sphingobacteriaceae</taxon>
        <taxon>Pedobacter</taxon>
    </lineage>
</organism>
<dbReference type="RefSeq" id="WP_133551373.1">
    <property type="nucleotide sequence ID" value="NZ_SNWM01000001.1"/>
</dbReference>
<proteinExistence type="predicted"/>
<comment type="caution">
    <text evidence="1">The sequence shown here is derived from an EMBL/GenBank/DDBJ whole genome shotgun (WGS) entry which is preliminary data.</text>
</comment>
<reference evidence="1 2" key="1">
    <citation type="submission" date="2019-03" db="EMBL/GenBank/DDBJ databases">
        <title>Genomic Encyclopedia of Archaeal and Bacterial Type Strains, Phase II (KMG-II): from individual species to whole genera.</title>
        <authorList>
            <person name="Goeker M."/>
        </authorList>
    </citation>
    <scope>NUCLEOTIDE SEQUENCE [LARGE SCALE GENOMIC DNA]</scope>
    <source>
        <strain evidence="1 2">DSM 19034</strain>
    </source>
</reference>
<keyword evidence="2" id="KW-1185">Reference proteome</keyword>
<protein>
    <recommendedName>
        <fullName evidence="3">Erythromycin esterase</fullName>
    </recommendedName>
</protein>
<gene>
    <name evidence="1" type="ORF">CLV32_0116</name>
</gene>
<dbReference type="OrthoDB" id="128385at2"/>
<accession>A0A4R6INY1</accession>
<sequence length="396" mass="45730">MWKIKIFIVIILCDITAYCQENPIKDATYHFTIQNEVFIGNGADTLKKYIQNAQFFLLGEEHNMKELQDFTISVIPFLKTSGYDNLALEIGPIAARKLHSLYLNKQGLIDFNSKYFKHVQGAPFGFFNGKEEERFSNKAFEEGFNIWGIDFENYNSSLFILDELFDQSKKSTELDDLYKKCQQVIVDSYKKDKADNTHILATTLINSEPIKAFFKKVNTGPKIAEIIRQQVLSWEIYEQESKNNWYPRVANMKENFAANYKKLLTKRTQPKVFVKLGAVHIARGTSSSGFQELGNMVYELSNFNGTKTFSVISFARYRINSKGEILDLLEKDDAELLEFTSNDSWSVIDLARLKKEMEQGKIKLSIEMISYAQKFDMMLIPPATKYMEPNFNVSDK</sequence>
<dbReference type="AlphaFoldDB" id="A0A4R6INY1"/>
<evidence type="ECO:0000313" key="2">
    <source>
        <dbReference type="Proteomes" id="UP000295499"/>
    </source>
</evidence>